<evidence type="ECO:0000256" key="6">
    <source>
        <dbReference type="ARBA" id="ARBA00023014"/>
    </source>
</evidence>
<dbReference type="GO" id="GO:0042542">
    <property type="term" value="P:response to hydrogen peroxide"/>
    <property type="evidence" value="ECO:0007669"/>
    <property type="project" value="TreeGrafter"/>
</dbReference>
<dbReference type="SUPFAM" id="SSF56821">
    <property type="entry name" value="Prismane protein-like"/>
    <property type="match status" value="1"/>
</dbReference>
<comment type="function">
    <text evidence="8">Catalyzes the reduction of hydroxylamine to form NH(3) and H(2)O.</text>
</comment>
<dbReference type="GO" id="GO:0004601">
    <property type="term" value="F:peroxidase activity"/>
    <property type="evidence" value="ECO:0007669"/>
    <property type="project" value="TreeGrafter"/>
</dbReference>
<feature type="modified residue" description="Cysteine persulfide" evidence="8">
    <location>
        <position position="424"/>
    </location>
</feature>
<dbReference type="FunFam" id="3.40.50.2030:FF:000001">
    <property type="entry name" value="Hydroxylamine reductase"/>
    <property type="match status" value="1"/>
</dbReference>
<reference evidence="9 10" key="1">
    <citation type="submission" date="2020-06" db="EMBL/GenBank/DDBJ databases">
        <title>Interaction of electrochemicaly active bacteria, Geobacter bremensis R4 on different carbon anode.</title>
        <authorList>
            <person name="Meng L."/>
            <person name="Yoshida N."/>
        </authorList>
    </citation>
    <scope>NUCLEOTIDE SEQUENCE [LARGE SCALE GENOMIC DNA]</scope>
    <source>
        <strain evidence="9 10">R4</strain>
    </source>
</reference>
<dbReference type="GO" id="GO:0051539">
    <property type="term" value="F:4 iron, 4 sulfur cluster binding"/>
    <property type="evidence" value="ECO:0007669"/>
    <property type="project" value="UniProtKB-KW"/>
</dbReference>
<dbReference type="FunFam" id="1.20.1270.20:FF:000001">
    <property type="entry name" value="Hydroxylamine reductase"/>
    <property type="match status" value="1"/>
</dbReference>
<dbReference type="Gene3D" id="1.20.1270.20">
    <property type="match status" value="2"/>
</dbReference>
<feature type="binding site" evidence="8">
    <location>
        <position position="338"/>
    </location>
    <ligand>
        <name>hybrid [4Fe-2O-2S] cluster</name>
        <dbReference type="ChEBI" id="CHEBI:60519"/>
    </ligand>
</feature>
<dbReference type="EC" id="1.7.99.1" evidence="8"/>
<gene>
    <name evidence="8" type="primary">hcp</name>
    <name evidence="9" type="ORF">GEOBRER4_n3245</name>
</gene>
<keyword evidence="5 8" id="KW-0408">Iron</keyword>
<dbReference type="FunFam" id="3.40.50.2030:FF:000002">
    <property type="entry name" value="Hydroxylamine reductase"/>
    <property type="match status" value="1"/>
</dbReference>
<dbReference type="NCBIfam" id="NF003658">
    <property type="entry name" value="PRK05290.1"/>
    <property type="match status" value="1"/>
</dbReference>
<keyword evidence="3 8" id="KW-0479">Metal-binding</keyword>
<comment type="subcellular location">
    <subcellularLocation>
        <location evidence="1 8">Cytoplasm</location>
    </subcellularLocation>
</comment>
<evidence type="ECO:0000256" key="4">
    <source>
        <dbReference type="ARBA" id="ARBA00023002"/>
    </source>
</evidence>
<evidence type="ECO:0000313" key="10">
    <source>
        <dbReference type="Proteomes" id="UP000515472"/>
    </source>
</evidence>
<dbReference type="EMBL" id="AP023213">
    <property type="protein sequence ID" value="BCO11550.1"/>
    <property type="molecule type" value="Genomic_DNA"/>
</dbReference>
<dbReference type="InterPro" id="IPR010048">
    <property type="entry name" value="Hydroxylam_reduct"/>
</dbReference>
<accession>A0A7R7J0D0</accession>
<evidence type="ECO:0000256" key="7">
    <source>
        <dbReference type="ARBA" id="ARBA00051350"/>
    </source>
</evidence>
<protein>
    <recommendedName>
        <fullName evidence="8">Hydroxylamine reductase</fullName>
        <ecNumber evidence="8">1.7.99.1</ecNumber>
    </recommendedName>
    <alternativeName>
        <fullName evidence="8">Hybrid-cluster protein</fullName>
        <shortName evidence="8">HCP</shortName>
    </alternativeName>
    <alternativeName>
        <fullName evidence="8">Prismane protein</fullName>
    </alternativeName>
</protein>
<feature type="binding site" evidence="8">
    <location>
        <position position="270"/>
    </location>
    <ligand>
        <name>hybrid [4Fe-2O-2S] cluster</name>
        <dbReference type="ChEBI" id="CHEBI:60519"/>
    </ligand>
</feature>
<sequence>MKNLIKSLFGISTSTNNNEKKGETMENMFCFQCEQAANGGCSKVGVCGKQPDVAALQDLLVYTMKGIAFWADKARAKGVKDAEIDHFMIDGLFTTVTNVDFSPEEVAKLVRKGTTLREKAQSLFEKANGGAYAGAVPEAAKGFTATTTAELVALGAAHGIKSDAIDADVKSVQEIITYGMKGYAAYAHHALVIGRENDEIYAFTHKALAATLDKSLGLMDFVGLAMECGRINLVTMELLDKANTDSFGHPVPTPVQLGTKAGKAILVSGHDLRMLEELLKQTEGKGINIYTHGEMLPAHGYPGLKKYAHLAGNFGGAWQDQAKEFVNFPGAIIFNTNCIQRPAESYKDRLFTWGLVQWPDVKNINGMDFTPVIEKALALPGFEENPGKEILTGFGHNAVLGVADKVIDAVKAGQIRHFFLIGGCDGAKSGRNYYTEFAEQVPNDCVILTLACGKYRFNKLDFGDIGGIPRLLDIGQCNDAYSAIQIAVALAGAFNCGVNELPLSFILSWYEQKAVAILLTLLHLGVKNIKLGPSLPAFITPNVLNFLVENFNIGPIGTAEGDLKQILG</sequence>
<dbReference type="NCBIfam" id="TIGR01703">
    <property type="entry name" value="hybrid_clust"/>
    <property type="match status" value="1"/>
</dbReference>
<dbReference type="PIRSF" id="PIRSF000076">
    <property type="entry name" value="HCP"/>
    <property type="match status" value="1"/>
</dbReference>
<dbReference type="GO" id="GO:0005737">
    <property type="term" value="C:cytoplasm"/>
    <property type="evidence" value="ECO:0007669"/>
    <property type="project" value="UniProtKB-SubCell"/>
</dbReference>
<evidence type="ECO:0000256" key="5">
    <source>
        <dbReference type="ARBA" id="ARBA00023004"/>
    </source>
</evidence>
<dbReference type="InterPro" id="IPR004137">
    <property type="entry name" value="HCP/CODH"/>
</dbReference>
<keyword evidence="6 8" id="KW-0411">Iron-sulfur</keyword>
<name>A0A7R7J0D0_9BACT</name>
<feature type="binding site" evidence="8">
    <location>
        <position position="513"/>
    </location>
    <ligand>
        <name>hybrid [4Fe-2O-2S] cluster</name>
        <dbReference type="ChEBI" id="CHEBI:60519"/>
    </ligand>
</feature>
<dbReference type="AlphaFoldDB" id="A0A7R7J0D0"/>
<evidence type="ECO:0000256" key="8">
    <source>
        <dbReference type="HAMAP-Rule" id="MF_00069"/>
    </source>
</evidence>
<dbReference type="PANTHER" id="PTHR30109:SF0">
    <property type="entry name" value="HYDROXYLAMINE REDUCTASE"/>
    <property type="match status" value="1"/>
</dbReference>
<dbReference type="Gene3D" id="3.40.50.2030">
    <property type="match status" value="2"/>
</dbReference>
<dbReference type="GO" id="GO:0046872">
    <property type="term" value="F:metal ion binding"/>
    <property type="evidence" value="ECO:0007669"/>
    <property type="project" value="UniProtKB-KW"/>
</dbReference>
<keyword evidence="10" id="KW-1185">Reference proteome</keyword>
<keyword evidence="4 8" id="KW-0560">Oxidoreductase</keyword>
<dbReference type="Pfam" id="PF03063">
    <property type="entry name" value="Prismane"/>
    <property type="match status" value="1"/>
</dbReference>
<dbReference type="CDD" id="cd01914">
    <property type="entry name" value="HCP"/>
    <property type="match status" value="1"/>
</dbReference>
<feature type="binding site" evidence="8">
    <location>
        <position position="33"/>
    </location>
    <ligand>
        <name>[4Fe-4S] cluster</name>
        <dbReference type="ChEBI" id="CHEBI:49883"/>
    </ligand>
</feature>
<feature type="binding site" evidence="8">
    <location>
        <position position="47"/>
    </location>
    <ligand>
        <name>[4Fe-4S] cluster</name>
        <dbReference type="ChEBI" id="CHEBI:49883"/>
    </ligand>
</feature>
<keyword evidence="8" id="KW-0004">4Fe-4S</keyword>
<dbReference type="InterPro" id="IPR011254">
    <property type="entry name" value="Prismane-like_sf"/>
</dbReference>
<evidence type="ECO:0000313" key="9">
    <source>
        <dbReference type="EMBL" id="BCO11550.1"/>
    </source>
</evidence>
<comment type="cofactor">
    <cofactor evidence="8">
        <name>hybrid [4Fe-2O-2S] cluster</name>
        <dbReference type="ChEBI" id="CHEBI:60519"/>
    </cofactor>
    <text evidence="8">Binds 1 hybrid [4Fe-2O-2S] cluster.</text>
</comment>
<feature type="binding site" evidence="8">
    <location>
        <position position="452"/>
    </location>
    <ligand>
        <name>hybrid [4Fe-2O-2S] cluster</name>
        <dbReference type="ChEBI" id="CHEBI:60519"/>
    </ligand>
</feature>
<feature type="binding site" evidence="8">
    <location>
        <position position="294"/>
    </location>
    <ligand>
        <name>hybrid [4Fe-2O-2S] cluster</name>
        <dbReference type="ChEBI" id="CHEBI:60519"/>
    </ligand>
</feature>
<organism evidence="9 10">
    <name type="scientific">Citrifermentans bremense</name>
    <dbReference type="NCBI Taxonomy" id="60035"/>
    <lineage>
        <taxon>Bacteria</taxon>
        <taxon>Pseudomonadati</taxon>
        <taxon>Thermodesulfobacteriota</taxon>
        <taxon>Desulfuromonadia</taxon>
        <taxon>Geobacterales</taxon>
        <taxon>Geobacteraceae</taxon>
        <taxon>Citrifermentans</taxon>
    </lineage>
</organism>
<feature type="binding site" evidence="8">
    <location>
        <position position="30"/>
    </location>
    <ligand>
        <name>[4Fe-4S] cluster</name>
        <dbReference type="ChEBI" id="CHEBI:49883"/>
    </ligand>
</feature>
<feature type="binding site" evidence="8">
    <location>
        <position position="511"/>
    </location>
    <ligand>
        <name>hybrid [4Fe-2O-2S] cluster</name>
        <dbReference type="ChEBI" id="CHEBI:60519"/>
    </ligand>
</feature>
<dbReference type="InterPro" id="IPR016100">
    <property type="entry name" value="Prismane_a-bundle"/>
</dbReference>
<comment type="similarity">
    <text evidence="8">Belongs to the HCP family.</text>
</comment>
<feature type="binding site" evidence="8">
    <location>
        <position position="477"/>
    </location>
    <ligand>
        <name>hybrid [4Fe-2O-2S] cluster</name>
        <dbReference type="ChEBI" id="CHEBI:60519"/>
    </ligand>
</feature>
<comment type="catalytic activity">
    <reaction evidence="7 8">
        <text>A + NH4(+) + H2O = hydroxylamine + AH2 + H(+)</text>
        <dbReference type="Rhea" id="RHEA:22052"/>
        <dbReference type="ChEBI" id="CHEBI:13193"/>
        <dbReference type="ChEBI" id="CHEBI:15377"/>
        <dbReference type="ChEBI" id="CHEBI:15378"/>
        <dbReference type="ChEBI" id="CHEBI:15429"/>
        <dbReference type="ChEBI" id="CHEBI:17499"/>
        <dbReference type="ChEBI" id="CHEBI:28938"/>
        <dbReference type="EC" id="1.7.99.1"/>
    </reaction>
</comment>
<dbReference type="GO" id="GO:0050418">
    <property type="term" value="F:hydroxylamine reductase activity"/>
    <property type="evidence" value="ECO:0007669"/>
    <property type="project" value="UniProtKB-UniRule"/>
</dbReference>
<dbReference type="Proteomes" id="UP000515472">
    <property type="component" value="Chromosome"/>
</dbReference>
<dbReference type="PANTHER" id="PTHR30109">
    <property type="entry name" value="HYDROXYLAMINE REDUCTASE"/>
    <property type="match status" value="1"/>
</dbReference>
<feature type="binding site" evidence="8">
    <location>
        <position position="41"/>
    </location>
    <ligand>
        <name>[4Fe-4S] cluster</name>
        <dbReference type="ChEBI" id="CHEBI:49883"/>
    </ligand>
</feature>
<feature type="binding site" description="via persulfide group" evidence="8">
    <location>
        <position position="424"/>
    </location>
    <ligand>
        <name>hybrid [4Fe-2O-2S] cluster</name>
        <dbReference type="ChEBI" id="CHEBI:60519"/>
    </ligand>
</feature>
<keyword evidence="2 8" id="KW-0963">Cytoplasm</keyword>
<evidence type="ECO:0000256" key="3">
    <source>
        <dbReference type="ARBA" id="ARBA00022723"/>
    </source>
</evidence>
<dbReference type="InterPro" id="IPR016099">
    <property type="entry name" value="Prismane-like_a/b-sand"/>
</dbReference>
<dbReference type="HAMAP" id="MF_00069">
    <property type="entry name" value="Hydroxylam_reduct"/>
    <property type="match status" value="1"/>
</dbReference>
<evidence type="ECO:0000256" key="1">
    <source>
        <dbReference type="ARBA" id="ARBA00004496"/>
    </source>
</evidence>
<proteinExistence type="inferred from homology"/>
<comment type="cofactor">
    <cofactor evidence="8">
        <name>[4Fe-4S] cluster</name>
        <dbReference type="ChEBI" id="CHEBI:49883"/>
    </cofactor>
    <text evidence="8">Binds 1 [4Fe-4S] cluster.</text>
</comment>
<evidence type="ECO:0000256" key="2">
    <source>
        <dbReference type="ARBA" id="ARBA00022490"/>
    </source>
</evidence>